<feature type="region of interest" description="Disordered" evidence="1">
    <location>
        <begin position="27"/>
        <end position="57"/>
    </location>
</feature>
<proteinExistence type="predicted"/>
<sequence length="57" mass="6732">MPERRATWERRLEGPVHDVVDALRARHAPRARRRRLAEPRASRQTWAGQERFNVAST</sequence>
<dbReference type="EMBL" id="JBBJCI010000298">
    <property type="protein sequence ID" value="KAK7235094.1"/>
    <property type="molecule type" value="Genomic_DNA"/>
</dbReference>
<organism evidence="2 3">
    <name type="scientific">Aureococcus anophagefferens</name>
    <name type="common">Harmful bloom alga</name>
    <dbReference type="NCBI Taxonomy" id="44056"/>
    <lineage>
        <taxon>Eukaryota</taxon>
        <taxon>Sar</taxon>
        <taxon>Stramenopiles</taxon>
        <taxon>Ochrophyta</taxon>
        <taxon>Pelagophyceae</taxon>
        <taxon>Pelagomonadales</taxon>
        <taxon>Pelagomonadaceae</taxon>
        <taxon>Aureococcus</taxon>
    </lineage>
</organism>
<dbReference type="Proteomes" id="UP001363151">
    <property type="component" value="Unassembled WGS sequence"/>
</dbReference>
<name>A0ABR1FPR5_AURAN</name>
<reference evidence="2 3" key="1">
    <citation type="submission" date="2024-03" db="EMBL/GenBank/DDBJ databases">
        <title>Aureococcus anophagefferens CCMP1851 and Kratosvirus quantuckense: Draft genome of a second virus-susceptible host strain in the model system.</title>
        <authorList>
            <person name="Chase E."/>
            <person name="Truchon A.R."/>
            <person name="Schepens W."/>
            <person name="Wilhelm S.W."/>
        </authorList>
    </citation>
    <scope>NUCLEOTIDE SEQUENCE [LARGE SCALE GENOMIC DNA]</scope>
    <source>
        <strain evidence="2 3">CCMP1851</strain>
    </source>
</reference>
<gene>
    <name evidence="2" type="ORF">SO694_0014002</name>
</gene>
<comment type="caution">
    <text evidence="2">The sequence shown here is derived from an EMBL/GenBank/DDBJ whole genome shotgun (WGS) entry which is preliminary data.</text>
</comment>
<evidence type="ECO:0000313" key="3">
    <source>
        <dbReference type="Proteomes" id="UP001363151"/>
    </source>
</evidence>
<protein>
    <submittedName>
        <fullName evidence="2">Uncharacterized protein</fullName>
    </submittedName>
</protein>
<evidence type="ECO:0000313" key="2">
    <source>
        <dbReference type="EMBL" id="KAK7235094.1"/>
    </source>
</evidence>
<evidence type="ECO:0000256" key="1">
    <source>
        <dbReference type="SAM" id="MobiDB-lite"/>
    </source>
</evidence>
<accession>A0ABR1FPR5</accession>
<keyword evidence="3" id="KW-1185">Reference proteome</keyword>